<reference evidence="2" key="1">
    <citation type="submission" date="2018-11" db="EMBL/GenBank/DDBJ databases">
        <authorList>
            <consortium name="Pathogen Informatics"/>
        </authorList>
    </citation>
    <scope>NUCLEOTIDE SEQUENCE</scope>
</reference>
<protein>
    <submittedName>
        <fullName evidence="2">Uncharacterized protein</fullName>
    </submittedName>
</protein>
<accession>A0A3S5CHX1</accession>
<feature type="compositionally biased region" description="Polar residues" evidence="1">
    <location>
        <begin position="27"/>
        <end position="37"/>
    </location>
</feature>
<dbReference type="EMBL" id="CAAALY010058217">
    <property type="protein sequence ID" value="VEL22752.1"/>
    <property type="molecule type" value="Genomic_DNA"/>
</dbReference>
<name>A0A3S5CHX1_9PLAT</name>
<dbReference type="Proteomes" id="UP000784294">
    <property type="component" value="Unassembled WGS sequence"/>
</dbReference>
<keyword evidence="3" id="KW-1185">Reference proteome</keyword>
<feature type="region of interest" description="Disordered" evidence="1">
    <location>
        <begin position="1"/>
        <end position="89"/>
    </location>
</feature>
<evidence type="ECO:0000256" key="1">
    <source>
        <dbReference type="SAM" id="MobiDB-lite"/>
    </source>
</evidence>
<evidence type="ECO:0000313" key="2">
    <source>
        <dbReference type="EMBL" id="VEL22752.1"/>
    </source>
</evidence>
<dbReference type="AlphaFoldDB" id="A0A3S5CHX1"/>
<sequence>MAPARPNYASRPVAEPHPGLQAGGQTGWSRNRGSSSEVVCIGNRKSGLPPVASGGEAARQTKGHPAGSHEVRLNGGPISGGGYGSYSREASNPVILRSNGNLGRKEASGQPGPAASQYASKVSFYMRYIQHILFKTMD</sequence>
<organism evidence="2 3">
    <name type="scientific">Protopolystoma xenopodis</name>
    <dbReference type="NCBI Taxonomy" id="117903"/>
    <lineage>
        <taxon>Eukaryota</taxon>
        <taxon>Metazoa</taxon>
        <taxon>Spiralia</taxon>
        <taxon>Lophotrochozoa</taxon>
        <taxon>Platyhelminthes</taxon>
        <taxon>Monogenea</taxon>
        <taxon>Polyopisthocotylea</taxon>
        <taxon>Polystomatidea</taxon>
        <taxon>Polystomatidae</taxon>
        <taxon>Protopolystoma</taxon>
    </lineage>
</organism>
<evidence type="ECO:0000313" key="3">
    <source>
        <dbReference type="Proteomes" id="UP000784294"/>
    </source>
</evidence>
<gene>
    <name evidence="2" type="ORF">PXEA_LOCUS16192</name>
</gene>
<proteinExistence type="predicted"/>
<comment type="caution">
    <text evidence="2">The sequence shown here is derived from an EMBL/GenBank/DDBJ whole genome shotgun (WGS) entry which is preliminary data.</text>
</comment>